<reference evidence="2" key="1">
    <citation type="submission" date="2023-10" db="EMBL/GenBank/DDBJ databases">
        <title>Genome assembly of Pristionchus species.</title>
        <authorList>
            <person name="Yoshida K."/>
            <person name="Sommer R.J."/>
        </authorList>
    </citation>
    <scope>NUCLEOTIDE SEQUENCE</scope>
    <source>
        <strain evidence="2">RS0144</strain>
    </source>
</reference>
<sequence length="152" mass="16896">MEVVGVGAELLHAARLSDVVVPLVVLIQVVPELGIHVLGGDLDLAPSGEVAPTRFVHVVDGDVGRGAVELPPALLLLIVRLVEDVQGVLHHVTRRREDILVLSVLRREVLLQSTDRNSLDHLRRRGEEDREREESVRPLRSTRSDENEGRRE</sequence>
<comment type="caution">
    <text evidence="2">The sequence shown here is derived from an EMBL/GenBank/DDBJ whole genome shotgun (WGS) entry which is preliminary data.</text>
</comment>
<evidence type="ECO:0008006" key="4">
    <source>
        <dbReference type="Google" id="ProtNLM"/>
    </source>
</evidence>
<feature type="region of interest" description="Disordered" evidence="1">
    <location>
        <begin position="122"/>
        <end position="152"/>
    </location>
</feature>
<accession>A0AAV5TX41</accession>
<evidence type="ECO:0000313" key="3">
    <source>
        <dbReference type="Proteomes" id="UP001432027"/>
    </source>
</evidence>
<proteinExistence type="predicted"/>
<evidence type="ECO:0000313" key="2">
    <source>
        <dbReference type="EMBL" id="GMS99110.1"/>
    </source>
</evidence>
<keyword evidence="3" id="KW-1185">Reference proteome</keyword>
<dbReference type="Proteomes" id="UP001432027">
    <property type="component" value="Unassembled WGS sequence"/>
</dbReference>
<dbReference type="AlphaFoldDB" id="A0AAV5TX41"/>
<gene>
    <name evidence="2" type="ORF">PENTCL1PPCAC_21285</name>
</gene>
<protein>
    <recommendedName>
        <fullName evidence="4">Secreted protein</fullName>
    </recommendedName>
</protein>
<organism evidence="2 3">
    <name type="scientific">Pristionchus entomophagus</name>
    <dbReference type="NCBI Taxonomy" id="358040"/>
    <lineage>
        <taxon>Eukaryota</taxon>
        <taxon>Metazoa</taxon>
        <taxon>Ecdysozoa</taxon>
        <taxon>Nematoda</taxon>
        <taxon>Chromadorea</taxon>
        <taxon>Rhabditida</taxon>
        <taxon>Rhabditina</taxon>
        <taxon>Diplogasteromorpha</taxon>
        <taxon>Diplogasteroidea</taxon>
        <taxon>Neodiplogasteridae</taxon>
        <taxon>Pristionchus</taxon>
    </lineage>
</organism>
<dbReference type="EMBL" id="BTSX01000005">
    <property type="protein sequence ID" value="GMS99110.1"/>
    <property type="molecule type" value="Genomic_DNA"/>
</dbReference>
<name>A0AAV5TX41_9BILA</name>
<evidence type="ECO:0000256" key="1">
    <source>
        <dbReference type="SAM" id="MobiDB-lite"/>
    </source>
</evidence>